<dbReference type="EMBL" id="MBDO02000472">
    <property type="protein sequence ID" value="RLN54956.1"/>
    <property type="molecule type" value="Genomic_DNA"/>
</dbReference>
<feature type="transmembrane region" description="Helical" evidence="1">
    <location>
        <begin position="12"/>
        <end position="30"/>
    </location>
</feature>
<protein>
    <submittedName>
        <fullName evidence="3">Uncharacterized protein</fullName>
    </submittedName>
</protein>
<keyword evidence="1" id="KW-0472">Membrane</keyword>
<organism evidence="3 4">
    <name type="scientific">Phytophthora kernoviae</name>
    <dbReference type="NCBI Taxonomy" id="325452"/>
    <lineage>
        <taxon>Eukaryota</taxon>
        <taxon>Sar</taxon>
        <taxon>Stramenopiles</taxon>
        <taxon>Oomycota</taxon>
        <taxon>Peronosporomycetes</taxon>
        <taxon>Peronosporales</taxon>
        <taxon>Peronosporaceae</taxon>
        <taxon>Phytophthora</taxon>
    </lineage>
</organism>
<keyword evidence="1" id="KW-1133">Transmembrane helix</keyword>
<dbReference type="AlphaFoldDB" id="A0A3F2RF23"/>
<dbReference type="OrthoDB" id="159196at2759"/>
<reference evidence="4 5" key="1">
    <citation type="submission" date="2018-07" db="EMBL/GenBank/DDBJ databases">
        <title>Genome sequencing of oomycete isolates from Chile give support for New Zealand origin for Phytophthora kernoviae and make available the first Nothophytophthora sp. genome.</title>
        <authorList>
            <person name="Studholme D.J."/>
            <person name="Sanfuentes E."/>
            <person name="Panda P."/>
            <person name="Hill R."/>
            <person name="Sambles C."/>
            <person name="Grant M."/>
            <person name="Williams N.M."/>
            <person name="Mcdougal R.L."/>
        </authorList>
    </citation>
    <scope>NUCLEOTIDE SEQUENCE [LARGE SCALE GENOMIC DNA]</scope>
    <source>
        <strain evidence="3">Chile6</strain>
        <strain evidence="2">Chile7</strain>
    </source>
</reference>
<evidence type="ECO:0000313" key="3">
    <source>
        <dbReference type="EMBL" id="RLN54956.1"/>
    </source>
</evidence>
<dbReference type="EMBL" id="MBAD02002619">
    <property type="protein sequence ID" value="RLN45928.1"/>
    <property type="molecule type" value="Genomic_DNA"/>
</dbReference>
<evidence type="ECO:0000313" key="2">
    <source>
        <dbReference type="EMBL" id="RLN45928.1"/>
    </source>
</evidence>
<accession>A0A3F2RF23</accession>
<evidence type="ECO:0000256" key="1">
    <source>
        <dbReference type="SAM" id="Phobius"/>
    </source>
</evidence>
<gene>
    <name evidence="2" type="ORF">BBJ29_007077</name>
    <name evidence="3" type="ORF">BBP00_00008714</name>
</gene>
<comment type="caution">
    <text evidence="3">The sequence shown here is derived from an EMBL/GenBank/DDBJ whole genome shotgun (WGS) entry which is preliminary data.</text>
</comment>
<keyword evidence="1" id="KW-0812">Transmembrane</keyword>
<proteinExistence type="predicted"/>
<evidence type="ECO:0000313" key="5">
    <source>
        <dbReference type="Proteomes" id="UP000284657"/>
    </source>
</evidence>
<dbReference type="Proteomes" id="UP000277300">
    <property type="component" value="Unassembled WGS sequence"/>
</dbReference>
<name>A0A3F2RF23_9STRA</name>
<dbReference type="Proteomes" id="UP000284657">
    <property type="component" value="Unassembled WGS sequence"/>
</dbReference>
<sequence>MAKLFERSPRNMRIASWTMALALAGAWYQYDKKKAREFSDKELNNWNDAVLRMHPQKAKKPSRKSKEE</sequence>
<evidence type="ECO:0000313" key="4">
    <source>
        <dbReference type="Proteomes" id="UP000277300"/>
    </source>
</evidence>